<name>A0ABX1NC49_9RHOO</name>
<comment type="caution">
    <text evidence="2">The sequence shown here is derived from an EMBL/GenBank/DDBJ whole genome shotgun (WGS) entry which is preliminary data.</text>
</comment>
<proteinExistence type="predicted"/>
<evidence type="ECO:0000256" key="1">
    <source>
        <dbReference type="SAM" id="MobiDB-lite"/>
    </source>
</evidence>
<dbReference type="PROSITE" id="PS51257">
    <property type="entry name" value="PROKAR_LIPOPROTEIN"/>
    <property type="match status" value="1"/>
</dbReference>
<evidence type="ECO:0000313" key="3">
    <source>
        <dbReference type="Proteomes" id="UP000634522"/>
    </source>
</evidence>
<feature type="compositionally biased region" description="Low complexity" evidence="1">
    <location>
        <begin position="90"/>
        <end position="123"/>
    </location>
</feature>
<protein>
    <recommendedName>
        <fullName evidence="4">Lipoprotein</fullName>
    </recommendedName>
</protein>
<keyword evidence="3" id="KW-1185">Reference proteome</keyword>
<dbReference type="Proteomes" id="UP000634522">
    <property type="component" value="Unassembled WGS sequence"/>
</dbReference>
<organism evidence="2 3">
    <name type="scientific">Aromatoleum toluolicum</name>
    <dbReference type="NCBI Taxonomy" id="90060"/>
    <lineage>
        <taxon>Bacteria</taxon>
        <taxon>Pseudomonadati</taxon>
        <taxon>Pseudomonadota</taxon>
        <taxon>Betaproteobacteria</taxon>
        <taxon>Rhodocyclales</taxon>
        <taxon>Rhodocyclaceae</taxon>
        <taxon>Aromatoleum</taxon>
    </lineage>
</organism>
<dbReference type="RefSeq" id="WP_169138400.1">
    <property type="nucleotide sequence ID" value="NZ_WTVS01000008.1"/>
</dbReference>
<evidence type="ECO:0000313" key="2">
    <source>
        <dbReference type="EMBL" id="NMF96846.1"/>
    </source>
</evidence>
<dbReference type="EMBL" id="WTVS01000008">
    <property type="protein sequence ID" value="NMF96846.1"/>
    <property type="molecule type" value="Genomic_DNA"/>
</dbReference>
<accession>A0ABX1NC49</accession>
<evidence type="ECO:0008006" key="4">
    <source>
        <dbReference type="Google" id="ProtNLM"/>
    </source>
</evidence>
<sequence>MLAQRVIPLFLLLSLGACEQLSNALDLPDPQKTAALAEAEGKAIGGACRHAGRSLEDCYALNAKAQKAAIFAGWREMNDYMTQNNLSNVPSQIAHPQAPIPPAAHAAAGGTPAATDAGSAAAPVEDRAAKRPRAAQ</sequence>
<gene>
    <name evidence="2" type="ORF">GPA27_05535</name>
</gene>
<feature type="region of interest" description="Disordered" evidence="1">
    <location>
        <begin position="88"/>
        <end position="136"/>
    </location>
</feature>
<reference evidence="2 3" key="1">
    <citation type="submission" date="2019-12" db="EMBL/GenBank/DDBJ databases">
        <title>Comparative genomics gives insights into the taxonomy of the Azoarcus-Aromatoleum group and reveals separate origins of nif in the plant-associated Azoarcus and non-plant-associated Aromatoleum sub-groups.</title>
        <authorList>
            <person name="Lafos M."/>
            <person name="Maluk M."/>
            <person name="Batista M."/>
            <person name="Junghare M."/>
            <person name="Carmona M."/>
            <person name="Faoro H."/>
            <person name="Cruz L.M."/>
            <person name="Battistoni F."/>
            <person name="De Souza E."/>
            <person name="Pedrosa F."/>
            <person name="Chen W.-M."/>
            <person name="Poole P.S."/>
            <person name="Dixon R.A."/>
            <person name="James E.K."/>
        </authorList>
    </citation>
    <scope>NUCLEOTIDE SEQUENCE [LARGE SCALE GENOMIC DNA]</scope>
    <source>
        <strain evidence="2 3">T</strain>
    </source>
</reference>